<dbReference type="InterPro" id="IPR001448">
    <property type="entry name" value="SASP_alpha/beta-type"/>
</dbReference>
<dbReference type="Pfam" id="PF00269">
    <property type="entry name" value="SASP"/>
    <property type="match status" value="1"/>
</dbReference>
<organism evidence="2 3">
    <name type="scientific">Clostridium aciditolerans</name>
    <dbReference type="NCBI Taxonomy" id="339861"/>
    <lineage>
        <taxon>Bacteria</taxon>
        <taxon>Bacillati</taxon>
        <taxon>Bacillota</taxon>
        <taxon>Clostridia</taxon>
        <taxon>Eubacteriales</taxon>
        <taxon>Clostridiaceae</taxon>
        <taxon>Clostridium</taxon>
    </lineage>
</organism>
<reference evidence="2" key="1">
    <citation type="submission" date="2020-12" db="EMBL/GenBank/DDBJ databases">
        <title>Clostridium thailandense sp. nov., a novel acetogenic bacterium isolated from peat land soil in Thailand.</title>
        <authorList>
            <person name="Chaikitkaew S."/>
            <person name="Birkeland N.K."/>
        </authorList>
    </citation>
    <scope>NUCLEOTIDE SEQUENCE</scope>
    <source>
        <strain evidence="2">DSM 17425</strain>
    </source>
</reference>
<dbReference type="Proteomes" id="UP000622687">
    <property type="component" value="Unassembled WGS sequence"/>
</dbReference>
<protein>
    <submittedName>
        <fullName evidence="2">Alpha/beta-type small acid-soluble spore protein</fullName>
    </submittedName>
</protein>
<proteinExistence type="predicted"/>
<sequence length="75" mass="8167">MSNRRGPLIPKSQNTLDSLKEEVSNELGIKEVPHAFEDGHWGYIPAATCGAVGGSMVKKMIESFERNLVSKGGEH</sequence>
<dbReference type="Gene3D" id="6.10.10.80">
    <property type="entry name" value="Small, acid-soluble spore protein, alpha/beta type-like"/>
    <property type="match status" value="1"/>
</dbReference>
<evidence type="ECO:0000313" key="2">
    <source>
        <dbReference type="EMBL" id="MBI6874154.1"/>
    </source>
</evidence>
<evidence type="ECO:0000313" key="3">
    <source>
        <dbReference type="Proteomes" id="UP000622687"/>
    </source>
</evidence>
<gene>
    <name evidence="2" type="ORF">I6U51_15835</name>
</gene>
<dbReference type="EMBL" id="JAEEGB010000018">
    <property type="protein sequence ID" value="MBI6874154.1"/>
    <property type="molecule type" value="Genomic_DNA"/>
</dbReference>
<evidence type="ECO:0000256" key="1">
    <source>
        <dbReference type="ARBA" id="ARBA00003863"/>
    </source>
</evidence>
<comment type="caution">
    <text evidence="2">The sequence shown here is derived from an EMBL/GenBank/DDBJ whole genome shotgun (WGS) entry which is preliminary data.</text>
</comment>
<dbReference type="RefSeq" id="WP_211143558.1">
    <property type="nucleotide sequence ID" value="NZ_JAEEGB010000018.1"/>
</dbReference>
<accession>A0A934M290</accession>
<dbReference type="GO" id="GO:0003690">
    <property type="term" value="F:double-stranded DNA binding"/>
    <property type="evidence" value="ECO:0007669"/>
    <property type="project" value="InterPro"/>
</dbReference>
<dbReference type="GO" id="GO:0006265">
    <property type="term" value="P:DNA topological change"/>
    <property type="evidence" value="ECO:0007669"/>
    <property type="project" value="InterPro"/>
</dbReference>
<keyword evidence="3" id="KW-1185">Reference proteome</keyword>
<dbReference type="InterPro" id="IPR038300">
    <property type="entry name" value="SASP_sf_alpha/beta"/>
</dbReference>
<name>A0A934M290_9CLOT</name>
<comment type="function">
    <text evidence="1">SASP are bound to spore DNA. They are double-stranded DNA-binding proteins that cause DNA to change to an a-like conformation. They protect the DNA backbone from chemical and enzymatic cleavage and are thus involved in dormant spore's high resistance to UV light.</text>
</comment>
<dbReference type="AlphaFoldDB" id="A0A934M290"/>